<accession>A0AAW2GB60</accession>
<keyword evidence="1" id="KW-1133">Transmembrane helix</keyword>
<proteinExistence type="predicted"/>
<evidence type="ECO:0000313" key="3">
    <source>
        <dbReference type="Proteomes" id="UP001430953"/>
    </source>
</evidence>
<feature type="transmembrane region" description="Helical" evidence="1">
    <location>
        <begin position="6"/>
        <end position="26"/>
    </location>
</feature>
<organism evidence="2 3">
    <name type="scientific">Cardiocondyla obscurior</name>
    <dbReference type="NCBI Taxonomy" id="286306"/>
    <lineage>
        <taxon>Eukaryota</taxon>
        <taxon>Metazoa</taxon>
        <taxon>Ecdysozoa</taxon>
        <taxon>Arthropoda</taxon>
        <taxon>Hexapoda</taxon>
        <taxon>Insecta</taxon>
        <taxon>Pterygota</taxon>
        <taxon>Neoptera</taxon>
        <taxon>Endopterygota</taxon>
        <taxon>Hymenoptera</taxon>
        <taxon>Apocrita</taxon>
        <taxon>Aculeata</taxon>
        <taxon>Formicoidea</taxon>
        <taxon>Formicidae</taxon>
        <taxon>Myrmicinae</taxon>
        <taxon>Cardiocondyla</taxon>
    </lineage>
</organism>
<keyword evidence="3" id="KW-1185">Reference proteome</keyword>
<gene>
    <name evidence="2" type="ORF">PUN28_006347</name>
</gene>
<keyword evidence="1" id="KW-0812">Transmembrane</keyword>
<dbReference type="AlphaFoldDB" id="A0AAW2GB60"/>
<evidence type="ECO:0000313" key="2">
    <source>
        <dbReference type="EMBL" id="KAL0124444.1"/>
    </source>
</evidence>
<evidence type="ECO:0000256" key="1">
    <source>
        <dbReference type="SAM" id="Phobius"/>
    </source>
</evidence>
<dbReference type="Proteomes" id="UP001430953">
    <property type="component" value="Unassembled WGS sequence"/>
</dbReference>
<reference evidence="2 3" key="1">
    <citation type="submission" date="2023-03" db="EMBL/GenBank/DDBJ databases">
        <title>High recombination rates correlate with genetic variation in Cardiocondyla obscurior ants.</title>
        <authorList>
            <person name="Errbii M."/>
        </authorList>
    </citation>
    <scope>NUCLEOTIDE SEQUENCE [LARGE SCALE GENOMIC DNA]</scope>
    <source>
        <strain evidence="2">Alpha-2009</strain>
        <tissue evidence="2">Whole body</tissue>
    </source>
</reference>
<name>A0AAW2GB60_9HYME</name>
<keyword evidence="1" id="KW-0472">Membrane</keyword>
<dbReference type="EMBL" id="JADYXP020000005">
    <property type="protein sequence ID" value="KAL0124444.1"/>
    <property type="molecule type" value="Genomic_DNA"/>
</dbReference>
<protein>
    <recommendedName>
        <fullName evidence="4">Secreted protein</fullName>
    </recommendedName>
</protein>
<sequence length="70" mass="8082">MDRVIFVIFVLCKTYVALYVVLHTYMHIHTCKQKGRLQQLACLNLRFDGMSGYLSKLDGFNRPISGDRVS</sequence>
<comment type="caution">
    <text evidence="2">The sequence shown here is derived from an EMBL/GenBank/DDBJ whole genome shotgun (WGS) entry which is preliminary data.</text>
</comment>
<evidence type="ECO:0008006" key="4">
    <source>
        <dbReference type="Google" id="ProtNLM"/>
    </source>
</evidence>